<dbReference type="EMBL" id="QGKM01000015">
    <property type="protein sequence ID" value="PWQ98596.1"/>
    <property type="molecule type" value="Genomic_DNA"/>
</dbReference>
<accession>A0A317CJC8</accession>
<gene>
    <name evidence="1" type="ORF">DKW60_07605</name>
</gene>
<keyword evidence="2" id="KW-1185">Reference proteome</keyword>
<dbReference type="Proteomes" id="UP000245539">
    <property type="component" value="Unassembled WGS sequence"/>
</dbReference>
<comment type="caution">
    <text evidence="1">The sequence shown here is derived from an EMBL/GenBank/DDBJ whole genome shotgun (WGS) entry which is preliminary data.</text>
</comment>
<evidence type="ECO:0000313" key="1">
    <source>
        <dbReference type="EMBL" id="PWQ98596.1"/>
    </source>
</evidence>
<organism evidence="1 2">
    <name type="scientific">Leucothrix pacifica</name>
    <dbReference type="NCBI Taxonomy" id="1247513"/>
    <lineage>
        <taxon>Bacteria</taxon>
        <taxon>Pseudomonadati</taxon>
        <taxon>Pseudomonadota</taxon>
        <taxon>Gammaproteobacteria</taxon>
        <taxon>Thiotrichales</taxon>
        <taxon>Thiotrichaceae</taxon>
        <taxon>Leucothrix</taxon>
    </lineage>
</organism>
<sequence length="216" mass="24743">MGYSLDNQINDSTQFKAPDPLFIATVQALSQGFPWERFERFFDSRPLINASAVDQVFLMRVLALQEMLCLNDADVLKWVKNQLYLFAFVSPHYKPRLPNETVLENFRQRLDELKMLQPFRLRCQQLILKYGEMPDSLESPAVPGQSVEFDAYLYSDSKLESSAEESIDFPEIEERWVTCPLCDSSELGAYAPASLDIPNADPWADCQQCGHKFKVG</sequence>
<proteinExistence type="predicted"/>
<dbReference type="OrthoDB" id="5623999at2"/>
<dbReference type="AlphaFoldDB" id="A0A317CJC8"/>
<evidence type="ECO:0000313" key="2">
    <source>
        <dbReference type="Proteomes" id="UP000245539"/>
    </source>
</evidence>
<name>A0A317CJC8_9GAMM</name>
<reference evidence="1 2" key="1">
    <citation type="submission" date="2018-05" db="EMBL/GenBank/DDBJ databases">
        <title>Leucothrix arctica sp. nov., isolated from Arctic seawater.</title>
        <authorList>
            <person name="Choi A."/>
            <person name="Baek K."/>
        </authorList>
    </citation>
    <scope>NUCLEOTIDE SEQUENCE [LARGE SCALE GENOMIC DNA]</scope>
    <source>
        <strain evidence="1 2">JCM 18388</strain>
    </source>
</reference>
<dbReference type="RefSeq" id="WP_109837062.1">
    <property type="nucleotide sequence ID" value="NZ_QGKM01000015.1"/>
</dbReference>
<protein>
    <submittedName>
        <fullName evidence="1">Uncharacterized protein</fullName>
    </submittedName>
</protein>